<dbReference type="EMBL" id="JANX01000229">
    <property type="protein sequence ID" value="KGM33062.1"/>
    <property type="molecule type" value="Genomic_DNA"/>
</dbReference>
<evidence type="ECO:0000313" key="3">
    <source>
        <dbReference type="Proteomes" id="UP000029995"/>
    </source>
</evidence>
<accession>A0A0A0D7S9</accession>
<evidence type="ECO:0000256" key="1">
    <source>
        <dbReference type="SAM" id="MobiDB-lite"/>
    </source>
</evidence>
<dbReference type="Proteomes" id="UP000029995">
    <property type="component" value="Unassembled WGS sequence"/>
</dbReference>
<dbReference type="AlphaFoldDB" id="A0A0A0D7S9"/>
<protein>
    <submittedName>
        <fullName evidence="2">Uncharacterized protein</fullName>
    </submittedName>
</protein>
<feature type="region of interest" description="Disordered" evidence="1">
    <location>
        <begin position="74"/>
        <end position="97"/>
    </location>
</feature>
<evidence type="ECO:0000313" key="2">
    <source>
        <dbReference type="EMBL" id="KGM33062.1"/>
    </source>
</evidence>
<gene>
    <name evidence="2" type="ORF">P409_17890</name>
</gene>
<name>A0A0A0D7S9_9PROT</name>
<reference evidence="2 3" key="1">
    <citation type="submission" date="2014-01" db="EMBL/GenBank/DDBJ databases">
        <title>Genome sequence determination for a cystic fibrosis isolate, Inquilinus limosus.</title>
        <authorList>
            <person name="Pino M."/>
            <person name="Di Conza J."/>
            <person name="Gutkind G."/>
        </authorList>
    </citation>
    <scope>NUCLEOTIDE SEQUENCE [LARGE SCALE GENOMIC DNA]</scope>
    <source>
        <strain evidence="2 3">MP06</strain>
    </source>
</reference>
<comment type="caution">
    <text evidence="2">The sequence shown here is derived from an EMBL/GenBank/DDBJ whole genome shotgun (WGS) entry which is preliminary data.</text>
</comment>
<proteinExistence type="predicted"/>
<sequence>MTALLLLTAAAAARAALPPYWQRLEEIKAILDSNELSEKLQGHPIDRIERPGDDFYRVQAGPCSLDIRIVDDPASSTKPAMPGPRSFHIEAGKAACR</sequence>
<organism evidence="2 3">
    <name type="scientific">Inquilinus limosus MP06</name>
    <dbReference type="NCBI Taxonomy" id="1398085"/>
    <lineage>
        <taxon>Bacteria</taxon>
        <taxon>Pseudomonadati</taxon>
        <taxon>Pseudomonadota</taxon>
        <taxon>Alphaproteobacteria</taxon>
        <taxon>Rhodospirillales</taxon>
        <taxon>Rhodospirillaceae</taxon>
        <taxon>Inquilinus</taxon>
    </lineage>
</organism>